<dbReference type="EMBL" id="QGNW01000702">
    <property type="protein sequence ID" value="RVW64802.1"/>
    <property type="molecule type" value="Genomic_DNA"/>
</dbReference>
<organism evidence="2 3">
    <name type="scientific">Vitis vinifera</name>
    <name type="common">Grape</name>
    <dbReference type="NCBI Taxonomy" id="29760"/>
    <lineage>
        <taxon>Eukaryota</taxon>
        <taxon>Viridiplantae</taxon>
        <taxon>Streptophyta</taxon>
        <taxon>Embryophyta</taxon>
        <taxon>Tracheophyta</taxon>
        <taxon>Spermatophyta</taxon>
        <taxon>Magnoliopsida</taxon>
        <taxon>eudicotyledons</taxon>
        <taxon>Gunneridae</taxon>
        <taxon>Pentapetalae</taxon>
        <taxon>rosids</taxon>
        <taxon>Vitales</taxon>
        <taxon>Vitaceae</taxon>
        <taxon>Viteae</taxon>
        <taxon>Vitis</taxon>
    </lineage>
</organism>
<evidence type="ECO:0000313" key="2">
    <source>
        <dbReference type="EMBL" id="RVW64802.1"/>
    </source>
</evidence>
<comment type="caution">
    <text evidence="2">The sequence shown here is derived from an EMBL/GenBank/DDBJ whole genome shotgun (WGS) entry which is preliminary data.</text>
</comment>
<dbReference type="AlphaFoldDB" id="A0A438FXW4"/>
<dbReference type="Pfam" id="PF05553">
    <property type="entry name" value="DUF761"/>
    <property type="match status" value="1"/>
</dbReference>
<dbReference type="PANTHER" id="PTHR36378:SF1">
    <property type="entry name" value="COTTON FIBER PROTEIN"/>
    <property type="match status" value="1"/>
</dbReference>
<dbReference type="PANTHER" id="PTHR36378">
    <property type="entry name" value="COTTON FIBER PROTEIN"/>
    <property type="match status" value="1"/>
</dbReference>
<reference evidence="2 3" key="1">
    <citation type="journal article" date="2018" name="PLoS Genet.">
        <title>Population sequencing reveals clonal diversity and ancestral inbreeding in the grapevine cultivar Chardonnay.</title>
        <authorList>
            <person name="Roach M.J."/>
            <person name="Johnson D.L."/>
            <person name="Bohlmann J."/>
            <person name="van Vuuren H.J."/>
            <person name="Jones S.J."/>
            <person name="Pretorius I.S."/>
            <person name="Schmidt S.A."/>
            <person name="Borneman A.R."/>
        </authorList>
    </citation>
    <scope>NUCLEOTIDE SEQUENCE [LARGE SCALE GENOMIC DNA]</scope>
    <source>
        <strain evidence="3">cv. Chardonnay</strain>
        <tissue evidence="2">Leaf</tissue>
    </source>
</reference>
<protein>
    <submittedName>
        <fullName evidence="2">Uncharacterized protein</fullName>
    </submittedName>
</protein>
<accession>A0A438FXW4</accession>
<dbReference type="OrthoDB" id="1926607at2759"/>
<dbReference type="Proteomes" id="UP000288805">
    <property type="component" value="Unassembled WGS sequence"/>
</dbReference>
<sequence>MEDQAAMKAIVPQPTKKPTKKRGPMSIFKAALFMVRRNHSKKKAPVAVDVASNAMKLVGSMRPLHLQESNSPPQPRIHVSISMDNFQDVYPPPISPSAASSSGSSIDGMSRYASAQNLQELGRSDDDDVWGDGGDEMIDIKAKEFIAQFYAQMRLERLDSFKRATG</sequence>
<evidence type="ECO:0000313" key="3">
    <source>
        <dbReference type="Proteomes" id="UP000288805"/>
    </source>
</evidence>
<name>A0A438FXW4_VITVI</name>
<evidence type="ECO:0000256" key="1">
    <source>
        <dbReference type="SAM" id="MobiDB-lite"/>
    </source>
</evidence>
<dbReference type="KEGG" id="vvi:104879792"/>
<feature type="region of interest" description="Disordered" evidence="1">
    <location>
        <begin position="1"/>
        <end position="23"/>
    </location>
</feature>
<proteinExistence type="predicted"/>
<dbReference type="InterPro" id="IPR008480">
    <property type="entry name" value="DUF761_pln"/>
</dbReference>
<gene>
    <name evidence="2" type="ORF">CK203_052019</name>
</gene>